<evidence type="ECO:0008006" key="5">
    <source>
        <dbReference type="Google" id="ProtNLM"/>
    </source>
</evidence>
<evidence type="ECO:0000313" key="3">
    <source>
        <dbReference type="EMBL" id="TRM62348.1"/>
    </source>
</evidence>
<feature type="transmembrane region" description="Helical" evidence="2">
    <location>
        <begin position="213"/>
        <end position="232"/>
    </location>
</feature>
<comment type="caution">
    <text evidence="3">The sequence shown here is derived from an EMBL/GenBank/DDBJ whole genome shotgun (WGS) entry which is preliminary data.</text>
</comment>
<reference evidence="3 4" key="1">
    <citation type="journal article" date="2019" name="New Phytol.">
        <title>Comparative genomics reveals unique wood-decay strategies and fruiting body development in the Schizophyllaceae.</title>
        <authorList>
            <person name="Almasi E."/>
            <person name="Sahu N."/>
            <person name="Krizsan K."/>
            <person name="Balint B."/>
            <person name="Kovacs G.M."/>
            <person name="Kiss B."/>
            <person name="Cseklye J."/>
            <person name="Drula E."/>
            <person name="Henrissat B."/>
            <person name="Nagy I."/>
            <person name="Chovatia M."/>
            <person name="Adam C."/>
            <person name="LaButti K."/>
            <person name="Lipzen A."/>
            <person name="Riley R."/>
            <person name="Grigoriev I.V."/>
            <person name="Nagy L.G."/>
        </authorList>
    </citation>
    <scope>NUCLEOTIDE SEQUENCE [LARGE SCALE GENOMIC DNA]</scope>
    <source>
        <strain evidence="3 4">NL-1724</strain>
    </source>
</reference>
<accession>A0A550CC16</accession>
<feature type="compositionally biased region" description="Polar residues" evidence="1">
    <location>
        <begin position="296"/>
        <end position="311"/>
    </location>
</feature>
<dbReference type="EMBL" id="VDMD01000013">
    <property type="protein sequence ID" value="TRM62348.1"/>
    <property type="molecule type" value="Genomic_DNA"/>
</dbReference>
<keyword evidence="2" id="KW-1133">Transmembrane helix</keyword>
<evidence type="ECO:0000256" key="2">
    <source>
        <dbReference type="SAM" id="Phobius"/>
    </source>
</evidence>
<gene>
    <name evidence="3" type="ORF">BD626DRAFT_498923</name>
</gene>
<evidence type="ECO:0000256" key="1">
    <source>
        <dbReference type="SAM" id="MobiDB-lite"/>
    </source>
</evidence>
<dbReference type="AlphaFoldDB" id="A0A550CC16"/>
<sequence>MSTHPLIPENVIDMQTLAIQTGVNFVFYGVQSALFIAAISMLSHHKARFRLLIAAIIALFISSTIGVVVQTVIFVIQFPTGGLRPPPIVPLIRRLNILMNVSHRFNYLVGDAIVVWRAWIVWPDSRLARGLLFICMCGSTSGIVLNSVWQAEWTLHDDVGRTALERTLTVTVPLLVTNMLATVLMALQVWSYRRYIKASLGSQSRLNKVEGTVLMLVESGLLYCALWVLFLVTGLREPTPDRINTYDVIQPAYHTIAGIYPTFIVLVVATRRSTAESFLSHSSDPASGTLRFTPGVASTSQDPGQTTSAYDSMHMTQTGDVSRVGSTSYGAIGMNSDLLEAKPTGHVPSSHDNEIEEIDIHEGTSSGLL</sequence>
<evidence type="ECO:0000313" key="4">
    <source>
        <dbReference type="Proteomes" id="UP000320762"/>
    </source>
</evidence>
<keyword evidence="4" id="KW-1185">Reference proteome</keyword>
<dbReference type="OrthoDB" id="3174319at2759"/>
<feature type="region of interest" description="Disordered" evidence="1">
    <location>
        <begin position="340"/>
        <end position="369"/>
    </location>
</feature>
<organism evidence="3 4">
    <name type="scientific">Schizophyllum amplum</name>
    <dbReference type="NCBI Taxonomy" id="97359"/>
    <lineage>
        <taxon>Eukaryota</taxon>
        <taxon>Fungi</taxon>
        <taxon>Dikarya</taxon>
        <taxon>Basidiomycota</taxon>
        <taxon>Agaricomycotina</taxon>
        <taxon>Agaricomycetes</taxon>
        <taxon>Agaricomycetidae</taxon>
        <taxon>Agaricales</taxon>
        <taxon>Schizophyllaceae</taxon>
        <taxon>Schizophyllum</taxon>
    </lineage>
</organism>
<feature type="compositionally biased region" description="Basic and acidic residues" evidence="1">
    <location>
        <begin position="349"/>
        <end position="362"/>
    </location>
</feature>
<proteinExistence type="predicted"/>
<feature type="transmembrane region" description="Helical" evidence="2">
    <location>
        <begin position="51"/>
        <end position="76"/>
    </location>
</feature>
<feature type="transmembrane region" description="Helical" evidence="2">
    <location>
        <begin position="131"/>
        <end position="150"/>
    </location>
</feature>
<keyword evidence="2" id="KW-0472">Membrane</keyword>
<keyword evidence="2" id="KW-0812">Transmembrane</keyword>
<feature type="transmembrane region" description="Helical" evidence="2">
    <location>
        <begin position="252"/>
        <end position="270"/>
    </location>
</feature>
<feature type="transmembrane region" description="Helical" evidence="2">
    <location>
        <begin position="170"/>
        <end position="192"/>
    </location>
</feature>
<feature type="region of interest" description="Disordered" evidence="1">
    <location>
        <begin position="292"/>
        <end position="311"/>
    </location>
</feature>
<protein>
    <recommendedName>
        <fullName evidence="5">Fungal pheromone mating factor STE2 GPCR-domain-containing protein</fullName>
    </recommendedName>
</protein>
<feature type="transmembrane region" description="Helical" evidence="2">
    <location>
        <begin position="17"/>
        <end position="39"/>
    </location>
</feature>
<name>A0A550CC16_9AGAR</name>
<dbReference type="Proteomes" id="UP000320762">
    <property type="component" value="Unassembled WGS sequence"/>
</dbReference>